<dbReference type="NCBIfam" id="NF006767">
    <property type="entry name" value="PRK09289.1"/>
    <property type="match status" value="1"/>
</dbReference>
<dbReference type="NCBIfam" id="NF009566">
    <property type="entry name" value="PRK13020.1"/>
    <property type="match status" value="1"/>
</dbReference>
<dbReference type="PIRSF" id="PIRSF000498">
    <property type="entry name" value="Riboflavin_syn_A"/>
    <property type="match status" value="1"/>
</dbReference>
<sequence length="194" mass="22145">MFNGIVTNQGKIEKIIKQSKNRILLLQSNIKFNKKEIGDSVSCNGVCLTLYKIKKKLIYFFLSKETLRRSTFKFSKIGENINLEKSLVFGKRISGHYLQGHVDAIATILKVKSIGKTSFVKFNINKRDYKYLVEKGSIGINGVSLTISRLFKNAFEVTMIPHTLKLTNLSNLKKGDRVNIEFDLVGKYLNNLYN</sequence>
<dbReference type="SUPFAM" id="SSF63380">
    <property type="entry name" value="Riboflavin synthase domain-like"/>
    <property type="match status" value="2"/>
</dbReference>
<feature type="domain" description="Lumazine-binding" evidence="8">
    <location>
        <begin position="97"/>
        <end position="193"/>
    </location>
</feature>
<evidence type="ECO:0000256" key="1">
    <source>
        <dbReference type="ARBA" id="ARBA00002803"/>
    </source>
</evidence>
<dbReference type="InterPro" id="IPR001783">
    <property type="entry name" value="Lumazine-bd"/>
</dbReference>
<dbReference type="Gene3D" id="2.40.30.20">
    <property type="match status" value="2"/>
</dbReference>
<protein>
    <recommendedName>
        <fullName evidence="4">Riboflavin synthase</fullName>
        <ecNumber evidence="3">2.5.1.9</ecNumber>
    </recommendedName>
</protein>
<accession>A0A381UU95</accession>
<dbReference type="EMBL" id="UINC01007118">
    <property type="protein sequence ID" value="SVA31514.1"/>
    <property type="molecule type" value="Genomic_DNA"/>
</dbReference>
<dbReference type="NCBIfam" id="TIGR00187">
    <property type="entry name" value="ribE"/>
    <property type="match status" value="1"/>
</dbReference>
<dbReference type="PROSITE" id="PS51177">
    <property type="entry name" value="LUMAZINE_BIND"/>
    <property type="match status" value="2"/>
</dbReference>
<dbReference type="PANTHER" id="PTHR21098:SF0">
    <property type="entry name" value="RIBOFLAVIN SYNTHASE"/>
    <property type="match status" value="1"/>
</dbReference>
<name>A0A381UU95_9ZZZZ</name>
<dbReference type="InterPro" id="IPR023366">
    <property type="entry name" value="ATP_synth_asu-like_sf"/>
</dbReference>
<comment type="pathway">
    <text evidence="2">Cofactor biosynthesis; riboflavin biosynthesis; riboflavin from 2-hydroxy-3-oxobutyl phosphate and 5-amino-6-(D-ribitylamino)uracil: step 2/2.</text>
</comment>
<dbReference type="InterPro" id="IPR026017">
    <property type="entry name" value="Lumazine-bd_dom"/>
</dbReference>
<dbReference type="GO" id="GO:0009231">
    <property type="term" value="P:riboflavin biosynthetic process"/>
    <property type="evidence" value="ECO:0007669"/>
    <property type="project" value="UniProtKB-KW"/>
</dbReference>
<evidence type="ECO:0000256" key="5">
    <source>
        <dbReference type="ARBA" id="ARBA00022619"/>
    </source>
</evidence>
<organism evidence="9">
    <name type="scientific">marine metagenome</name>
    <dbReference type="NCBI Taxonomy" id="408172"/>
    <lineage>
        <taxon>unclassified sequences</taxon>
        <taxon>metagenomes</taxon>
        <taxon>ecological metagenomes</taxon>
    </lineage>
</organism>
<evidence type="ECO:0000256" key="6">
    <source>
        <dbReference type="ARBA" id="ARBA00022679"/>
    </source>
</evidence>
<dbReference type="FunFam" id="2.40.30.20:FF:000004">
    <property type="entry name" value="Riboflavin synthase, alpha subunit"/>
    <property type="match status" value="1"/>
</dbReference>
<keyword evidence="6" id="KW-0808">Transferase</keyword>
<dbReference type="AlphaFoldDB" id="A0A381UU95"/>
<reference evidence="9" key="1">
    <citation type="submission" date="2018-05" db="EMBL/GenBank/DDBJ databases">
        <authorList>
            <person name="Lanie J.A."/>
            <person name="Ng W.-L."/>
            <person name="Kazmierczak K.M."/>
            <person name="Andrzejewski T.M."/>
            <person name="Davidsen T.M."/>
            <person name="Wayne K.J."/>
            <person name="Tettelin H."/>
            <person name="Glass J.I."/>
            <person name="Rusch D."/>
            <person name="Podicherti R."/>
            <person name="Tsui H.-C.T."/>
            <person name="Winkler M.E."/>
        </authorList>
    </citation>
    <scope>NUCLEOTIDE SEQUENCE</scope>
</reference>
<evidence type="ECO:0000256" key="4">
    <source>
        <dbReference type="ARBA" id="ARBA00013950"/>
    </source>
</evidence>
<feature type="domain" description="Lumazine-binding" evidence="8">
    <location>
        <begin position="1"/>
        <end position="96"/>
    </location>
</feature>
<dbReference type="GO" id="GO:0004746">
    <property type="term" value="F:riboflavin synthase activity"/>
    <property type="evidence" value="ECO:0007669"/>
    <property type="project" value="UniProtKB-EC"/>
</dbReference>
<evidence type="ECO:0000259" key="8">
    <source>
        <dbReference type="PROSITE" id="PS51177"/>
    </source>
</evidence>
<evidence type="ECO:0000256" key="7">
    <source>
        <dbReference type="ARBA" id="ARBA00022737"/>
    </source>
</evidence>
<keyword evidence="5" id="KW-0686">Riboflavin biosynthesis</keyword>
<proteinExistence type="predicted"/>
<gene>
    <name evidence="9" type="ORF">METZ01_LOCUS84368</name>
</gene>
<dbReference type="Pfam" id="PF00677">
    <property type="entry name" value="Lum_binding"/>
    <property type="match status" value="2"/>
</dbReference>
<comment type="function">
    <text evidence="1">Catalyzes the dismutation of two molecules of 6,7-dimethyl-8-ribityllumazine, resulting in the formation of riboflavin and 5-amino-6-(D-ribitylamino)uracil.</text>
</comment>
<dbReference type="InterPro" id="IPR017938">
    <property type="entry name" value="Riboflavin_synthase-like_b-brl"/>
</dbReference>
<keyword evidence="7" id="KW-0677">Repeat</keyword>
<dbReference type="CDD" id="cd00402">
    <property type="entry name" value="Riboflavin_synthase_like"/>
    <property type="match status" value="1"/>
</dbReference>
<evidence type="ECO:0000313" key="9">
    <source>
        <dbReference type="EMBL" id="SVA31514.1"/>
    </source>
</evidence>
<dbReference type="PANTHER" id="PTHR21098">
    <property type="entry name" value="RIBOFLAVIN SYNTHASE ALPHA CHAIN"/>
    <property type="match status" value="1"/>
</dbReference>
<evidence type="ECO:0000256" key="2">
    <source>
        <dbReference type="ARBA" id="ARBA00004887"/>
    </source>
</evidence>
<dbReference type="EC" id="2.5.1.9" evidence="3"/>
<evidence type="ECO:0000256" key="3">
    <source>
        <dbReference type="ARBA" id="ARBA00012827"/>
    </source>
</evidence>